<name>A0A0J5V9J3_9BACI</name>
<gene>
    <name evidence="1" type="ORF">AV649_07030</name>
</gene>
<dbReference type="PATRIC" id="fig|189381.10.peg.1515"/>
<proteinExistence type="predicted"/>
<dbReference type="Proteomes" id="UP000076510">
    <property type="component" value="Unassembled WGS sequence"/>
</dbReference>
<protein>
    <submittedName>
        <fullName evidence="1">Uncharacterized protein</fullName>
    </submittedName>
</protein>
<dbReference type="OrthoDB" id="2873769at2"/>
<dbReference type="AlphaFoldDB" id="A0A0J5V9J3"/>
<evidence type="ECO:0000313" key="2">
    <source>
        <dbReference type="Proteomes" id="UP000076510"/>
    </source>
</evidence>
<reference evidence="2" key="1">
    <citation type="submission" date="2016-01" db="EMBL/GenBank/DDBJ databases">
        <title>Whole genome sequencing of Bhargavaea cecembensis T14.</title>
        <authorList>
            <person name="Hong K.W."/>
        </authorList>
    </citation>
    <scope>NUCLEOTIDE SEQUENCE [LARGE SCALE GENOMIC DNA]</scope>
    <source>
        <strain evidence="2">M19</strain>
    </source>
</reference>
<comment type="caution">
    <text evidence="1">The sequence shown here is derived from an EMBL/GenBank/DDBJ whole genome shotgun (WGS) entry which is preliminary data.</text>
</comment>
<dbReference type="RefSeq" id="WP_048006776.1">
    <property type="nucleotide sequence ID" value="NZ_CP047095.1"/>
</dbReference>
<sequence length="95" mass="10559">MLSRIKWLSFSIELFLAVPIFGNLAGEAIPYLLCLISLWHLGVFFISRSEDQPVLGSVLGIIASFLNFFPVIRLIAHAITAIVLIFEIQKAPGME</sequence>
<organism evidence="1 2">
    <name type="scientific">Rossellomorea marisflavi</name>
    <dbReference type="NCBI Taxonomy" id="189381"/>
    <lineage>
        <taxon>Bacteria</taxon>
        <taxon>Bacillati</taxon>
        <taxon>Bacillota</taxon>
        <taxon>Bacilli</taxon>
        <taxon>Bacillales</taxon>
        <taxon>Bacillaceae</taxon>
        <taxon>Rossellomorea</taxon>
    </lineage>
</organism>
<accession>A0A0J5V9J3</accession>
<dbReference type="EMBL" id="LQQY01000043">
    <property type="protein sequence ID" value="KZE44376.1"/>
    <property type="molecule type" value="Genomic_DNA"/>
</dbReference>
<evidence type="ECO:0000313" key="1">
    <source>
        <dbReference type="EMBL" id="KZE44376.1"/>
    </source>
</evidence>